<evidence type="ECO:0000256" key="1">
    <source>
        <dbReference type="SAM" id="MobiDB-lite"/>
    </source>
</evidence>
<feature type="compositionally biased region" description="Low complexity" evidence="1">
    <location>
        <begin position="527"/>
        <end position="536"/>
    </location>
</feature>
<feature type="region of interest" description="Disordered" evidence="1">
    <location>
        <begin position="1"/>
        <end position="29"/>
    </location>
</feature>
<name>A0A6G0JSI6_9STRA</name>
<feature type="region of interest" description="Disordered" evidence="1">
    <location>
        <begin position="510"/>
        <end position="591"/>
    </location>
</feature>
<feature type="compositionally biased region" description="Polar residues" evidence="1">
    <location>
        <begin position="208"/>
        <end position="223"/>
    </location>
</feature>
<feature type="compositionally biased region" description="Basic and acidic residues" evidence="1">
    <location>
        <begin position="542"/>
        <end position="551"/>
    </location>
</feature>
<dbReference type="Proteomes" id="UP000488956">
    <property type="component" value="Unassembled WGS sequence"/>
</dbReference>
<feature type="compositionally biased region" description="Low complexity" evidence="1">
    <location>
        <begin position="196"/>
        <end position="207"/>
    </location>
</feature>
<feature type="compositionally biased region" description="Low complexity" evidence="1">
    <location>
        <begin position="157"/>
        <end position="172"/>
    </location>
</feature>
<evidence type="ECO:0000313" key="3">
    <source>
        <dbReference type="Proteomes" id="UP000488956"/>
    </source>
</evidence>
<sequence>MSHKTSKTTRKKGMPMKAPDEEEEEMKPPAPLPQLTASLAHQFGIQELGRLLQEDRVLMALDARTSSRLHGPISIPQIDEAYTTLEAVRMLLTLLEESGLEVRTRDLSALASFDVDAVTNTIRRLFHTLGEIVGIAMKREPSPRRAPSSRRRKATAGSSTGSSRYRSVSSVVDESDSGSNAPERMTISPEAPPFRPAEAASAAALPSTQSTLPLPAMPSSNVPGMQPDMFRRALDAHVRGISGLSPPTAPVPAMTVPAPTMVAPQRSATPAPTMTAPEIPTAQGPGSDVSMRSAYPTSTQAAYPADDPDDFFDLGTQTGATSRSAAVASNGSGGSMTRIRISATSDLKSFSGRDATEEKSRTWLNKLQSAAKRDGMSPAEMCLLINDLITGPARQWYLQLSRDIRSSWNDLSSQFQYQYCGKGVSVARKYYHATKRSDETPLEYLHRLTVAGIRAKLRVKDGNAAERREHVEHFIDTLGSHEQALADQLIMLSIEEAEALERILRARQRSRDRQRKAVYNPSKFRAKTPAPTPAKAVSSLRAQDEQDHDDYAMVSQVEDERREAPTRVSAMTPANRGETSMLTLGTDAAQE</sequence>
<evidence type="ECO:0000313" key="2">
    <source>
        <dbReference type="EMBL" id="KAE9066106.1"/>
    </source>
</evidence>
<dbReference type="AlphaFoldDB" id="A0A6G0JSI6"/>
<protein>
    <recommendedName>
        <fullName evidence="4">Retrotransposon gag domain-containing protein</fullName>
    </recommendedName>
</protein>
<reference evidence="2 3" key="1">
    <citation type="submission" date="2018-09" db="EMBL/GenBank/DDBJ databases">
        <title>Genomic investigation of the strawberry pathogen Phytophthora fragariae indicates pathogenicity is determined by transcriptional variation in three key races.</title>
        <authorList>
            <person name="Adams T.M."/>
            <person name="Armitage A.D."/>
            <person name="Sobczyk M.K."/>
            <person name="Bates H.J."/>
            <person name="Dunwell J.M."/>
            <person name="Nellist C.F."/>
            <person name="Harrison R.J."/>
        </authorList>
    </citation>
    <scope>NUCLEOTIDE SEQUENCE [LARGE SCALE GENOMIC DNA]</scope>
    <source>
        <strain evidence="2 3">ONT-3</strain>
    </source>
</reference>
<organism evidence="2 3">
    <name type="scientific">Phytophthora fragariae</name>
    <dbReference type="NCBI Taxonomy" id="53985"/>
    <lineage>
        <taxon>Eukaryota</taxon>
        <taxon>Sar</taxon>
        <taxon>Stramenopiles</taxon>
        <taxon>Oomycota</taxon>
        <taxon>Peronosporomycetes</taxon>
        <taxon>Peronosporales</taxon>
        <taxon>Peronosporaceae</taxon>
        <taxon>Phytophthora</taxon>
    </lineage>
</organism>
<evidence type="ECO:0008006" key="4">
    <source>
        <dbReference type="Google" id="ProtNLM"/>
    </source>
</evidence>
<proteinExistence type="predicted"/>
<dbReference type="EMBL" id="QXFX01003960">
    <property type="protein sequence ID" value="KAE9066106.1"/>
    <property type="molecule type" value="Genomic_DNA"/>
</dbReference>
<gene>
    <name evidence="2" type="ORF">PF010_g27940</name>
</gene>
<feature type="region of interest" description="Disordered" evidence="1">
    <location>
        <begin position="263"/>
        <end position="290"/>
    </location>
</feature>
<feature type="region of interest" description="Disordered" evidence="1">
    <location>
        <begin position="138"/>
        <end position="227"/>
    </location>
</feature>
<comment type="caution">
    <text evidence="2">The sequence shown here is derived from an EMBL/GenBank/DDBJ whole genome shotgun (WGS) entry which is preliminary data.</text>
</comment>
<accession>A0A6G0JSI6</accession>
<feature type="compositionally biased region" description="Basic residues" evidence="1">
    <location>
        <begin position="1"/>
        <end position="14"/>
    </location>
</feature>